<feature type="compositionally biased region" description="Low complexity" evidence="1">
    <location>
        <begin position="219"/>
        <end position="238"/>
    </location>
</feature>
<name>A0A1D2QPQ9_9GAMM</name>
<evidence type="ECO:0000256" key="2">
    <source>
        <dbReference type="SAM" id="SignalP"/>
    </source>
</evidence>
<protein>
    <recommendedName>
        <fullName evidence="5">Secretin N-terminal domain-containing protein</fullName>
    </recommendedName>
</protein>
<dbReference type="EMBL" id="MDLC01000025">
    <property type="protein sequence ID" value="ODS23561.1"/>
    <property type="molecule type" value="Genomic_DNA"/>
</dbReference>
<feature type="chain" id="PRO_5008906549" description="Secretin N-terminal domain-containing protein" evidence="2">
    <location>
        <begin position="27"/>
        <end position="544"/>
    </location>
</feature>
<dbReference type="AlphaFoldDB" id="A0A1D2QPQ9"/>
<gene>
    <name evidence="3" type="ORF">AB835_08080</name>
</gene>
<feature type="region of interest" description="Disordered" evidence="1">
    <location>
        <begin position="130"/>
        <end position="155"/>
    </location>
</feature>
<sequence length="544" mass="60424">MRQQRSLRLLTVKAGIALSLLGCSNAGTLPESTKAYEKADKIFHDGVHRVEADRRARDAYAIGVQPDAMWVSTNLIRSNHIMPVSLQKSRYSFVRGFKMTLKDLSSYVTQVTGVNVRRAPELIEKRITSSASTTVDGSSVQPIADPSQQQNTSDNDNELAEFIPTDVYRPNLTNVTLAEAMDVITQELGIYWRYSRSEGITLYYFDTASFTINESTKTQTITKTSTTGQSGSQTDTGSVDNSSSLTVAQEIRGNFWAEAKPAIMEMRSNYGRIVVNTGAGGHIHVTDSPDVIAQVGKYVEEQNRRFEREARIQLMIVNVRKSSTDNFGLNLNIVQDRVNRELFNLTTTRGAIDGGSGLSVQNNRQNAFNGSQLFLDALSTQGKVSVLRTEEFPVSNYNAYNHKIGGVSRFLSQASTSDTGDDIVADNVIEDLFEGRGVALLPKIQSPQRASFEIFIDESSIASTEEITLGDGLISNAPQTLNDEYSNTLSFRNGQSRVLLNYTFERSNRSDSYTLKKTSCITGCNKESEYERNYLLYVMTTWIQ</sequence>
<reference evidence="3 4" key="1">
    <citation type="journal article" date="2016" name="Appl. Environ. Microbiol.">
        <title>Lack of Overt Genome Reduction in the Bryostatin-Producing Bryozoan Symbiont "Candidatus Endobugula sertula".</title>
        <authorList>
            <person name="Miller I.J."/>
            <person name="Vanee N."/>
            <person name="Fong S.S."/>
            <person name="Lim-Fong G.E."/>
            <person name="Kwan J.C."/>
        </authorList>
    </citation>
    <scope>NUCLEOTIDE SEQUENCE [LARGE SCALE GENOMIC DNA]</scope>
    <source>
        <strain evidence="3">AB1-4</strain>
    </source>
</reference>
<evidence type="ECO:0000256" key="1">
    <source>
        <dbReference type="SAM" id="MobiDB-lite"/>
    </source>
</evidence>
<feature type="signal peptide" evidence="2">
    <location>
        <begin position="1"/>
        <end position="26"/>
    </location>
</feature>
<evidence type="ECO:0008006" key="5">
    <source>
        <dbReference type="Google" id="ProtNLM"/>
    </source>
</evidence>
<evidence type="ECO:0000313" key="3">
    <source>
        <dbReference type="EMBL" id="ODS23561.1"/>
    </source>
</evidence>
<comment type="caution">
    <text evidence="3">The sequence shown here is derived from an EMBL/GenBank/DDBJ whole genome shotgun (WGS) entry which is preliminary data.</text>
</comment>
<keyword evidence="2" id="KW-0732">Signal</keyword>
<feature type="region of interest" description="Disordered" evidence="1">
    <location>
        <begin position="219"/>
        <end position="243"/>
    </location>
</feature>
<proteinExistence type="predicted"/>
<organism evidence="3 4">
    <name type="scientific">Candidatus Endobugula sertula</name>
    <name type="common">Bugula neritina bacterial symbiont</name>
    <dbReference type="NCBI Taxonomy" id="62101"/>
    <lineage>
        <taxon>Bacteria</taxon>
        <taxon>Pseudomonadati</taxon>
        <taxon>Pseudomonadota</taxon>
        <taxon>Gammaproteobacteria</taxon>
        <taxon>Cellvibrionales</taxon>
        <taxon>Cellvibrionaceae</taxon>
        <taxon>Candidatus Endobugula</taxon>
    </lineage>
</organism>
<feature type="compositionally biased region" description="Polar residues" evidence="1">
    <location>
        <begin position="130"/>
        <end position="154"/>
    </location>
</feature>
<accession>A0A1D2QPQ9</accession>
<dbReference type="Proteomes" id="UP000242502">
    <property type="component" value="Unassembled WGS sequence"/>
</dbReference>
<evidence type="ECO:0000313" key="4">
    <source>
        <dbReference type="Proteomes" id="UP000242502"/>
    </source>
</evidence>
<dbReference type="STRING" id="62101.AB835_08080"/>